<reference evidence="1" key="1">
    <citation type="submission" date="2018-11" db="EMBL/GenBank/DDBJ databases">
        <authorList>
            <consortium name="Pathogen Informatics"/>
        </authorList>
    </citation>
    <scope>NUCLEOTIDE SEQUENCE</scope>
</reference>
<organism evidence="1 2">
    <name type="scientific">Protopolystoma xenopodis</name>
    <dbReference type="NCBI Taxonomy" id="117903"/>
    <lineage>
        <taxon>Eukaryota</taxon>
        <taxon>Metazoa</taxon>
        <taxon>Spiralia</taxon>
        <taxon>Lophotrochozoa</taxon>
        <taxon>Platyhelminthes</taxon>
        <taxon>Monogenea</taxon>
        <taxon>Polyopisthocotylea</taxon>
        <taxon>Polystomatidea</taxon>
        <taxon>Polystomatidae</taxon>
        <taxon>Protopolystoma</taxon>
    </lineage>
</organism>
<evidence type="ECO:0000313" key="2">
    <source>
        <dbReference type="Proteomes" id="UP000784294"/>
    </source>
</evidence>
<protein>
    <submittedName>
        <fullName evidence="1">Uncharacterized protein</fullName>
    </submittedName>
</protein>
<keyword evidence="2" id="KW-1185">Reference proteome</keyword>
<dbReference type="Proteomes" id="UP000784294">
    <property type="component" value="Unassembled WGS sequence"/>
</dbReference>
<evidence type="ECO:0000313" key="1">
    <source>
        <dbReference type="EMBL" id="VEL40164.1"/>
    </source>
</evidence>
<gene>
    <name evidence="1" type="ORF">PXEA_LOCUS33604</name>
</gene>
<name>A0A3S5ALV1_9PLAT</name>
<dbReference type="AlphaFoldDB" id="A0A3S5ALV1"/>
<accession>A0A3S5ALV1</accession>
<comment type="caution">
    <text evidence="1">The sequence shown here is derived from an EMBL/GenBank/DDBJ whole genome shotgun (WGS) entry which is preliminary data.</text>
</comment>
<proteinExistence type="predicted"/>
<sequence length="298" mass="31739">MYLSFFISTSSTFPISFAPSTSPQRLLCRIPPSFCPSPRLGVAHLVVGPAKGDGVDKLCPCVCVCGPREVSDTRPAASEHKFWPALEWTLTTHPSKVDLREVDLQICPPPPPPSPPLALTLITCRRTQLHKQQPIPQPGLRSWYRRGLTLICQFCCAATSVWSLFSSVSNCAFGSGCDVAQLAPDANQTPTGMPAHLPGILQIRGSTLEDSILSPPLLSSSSLPPLPTPPVITLPSFTLSFLLSFSLSLSLLSSFGCQICHFNCGCGTGENAGSSVGLLCLMFASTTGLVTVVTRDGR</sequence>
<dbReference type="EMBL" id="CAAALY010263914">
    <property type="protein sequence ID" value="VEL40164.1"/>
    <property type="molecule type" value="Genomic_DNA"/>
</dbReference>